<proteinExistence type="inferred from homology"/>
<sequence>MQRAPKIIPISDLRRDANGIIKSVSASRDPLFITQRGRAAAVMVSMKEYEQTQHELEILRLLARGEKEIEAGVGFSLEEVMAEADALLAEQP</sequence>
<dbReference type="Proteomes" id="UP001144352">
    <property type="component" value="Unassembled WGS sequence"/>
</dbReference>
<dbReference type="InterPro" id="IPR036165">
    <property type="entry name" value="YefM-like_sf"/>
</dbReference>
<dbReference type="InterPro" id="IPR006442">
    <property type="entry name" value="Antitoxin_Phd/YefM"/>
</dbReference>
<evidence type="ECO:0000256" key="2">
    <source>
        <dbReference type="RuleBase" id="RU362080"/>
    </source>
</evidence>
<dbReference type="AlphaFoldDB" id="A0A9W6G0U5"/>
<evidence type="ECO:0000256" key="1">
    <source>
        <dbReference type="ARBA" id="ARBA00009981"/>
    </source>
</evidence>
<accession>A0A9W6G0U5</accession>
<dbReference type="SUPFAM" id="SSF143120">
    <property type="entry name" value="YefM-like"/>
    <property type="match status" value="1"/>
</dbReference>
<dbReference type="Pfam" id="PF02604">
    <property type="entry name" value="PhdYeFM_antitox"/>
    <property type="match status" value="1"/>
</dbReference>
<dbReference type="EMBL" id="BSDS01000001">
    <property type="protein sequence ID" value="GLI38362.1"/>
    <property type="molecule type" value="Genomic_DNA"/>
</dbReference>
<protein>
    <recommendedName>
        <fullName evidence="2">Antitoxin</fullName>
    </recommendedName>
</protein>
<dbReference type="PANTHER" id="PTHR33713:SF11">
    <property type="entry name" value="PREVENT-HOST-DEATH FAMILY PROTEIN"/>
    <property type="match status" value="1"/>
</dbReference>
<dbReference type="PANTHER" id="PTHR33713">
    <property type="entry name" value="ANTITOXIN YAFN-RELATED"/>
    <property type="match status" value="1"/>
</dbReference>
<comment type="similarity">
    <text evidence="1 2">Belongs to the phD/YefM antitoxin family.</text>
</comment>
<evidence type="ECO:0000313" key="3">
    <source>
        <dbReference type="EMBL" id="GLI38362.1"/>
    </source>
</evidence>
<evidence type="ECO:0000313" key="4">
    <source>
        <dbReference type="Proteomes" id="UP001144352"/>
    </source>
</evidence>
<reference evidence="3" key="1">
    <citation type="submission" date="2022-12" db="EMBL/GenBank/DDBJ databases">
        <title>Reference genome sequencing for broad-spectrum identification of bacterial and archaeal isolates by mass spectrometry.</title>
        <authorList>
            <person name="Sekiguchi Y."/>
            <person name="Tourlousse D.M."/>
        </authorList>
    </citation>
    <scope>NUCLEOTIDE SEQUENCE</scope>
    <source>
        <strain evidence="3">H2</strain>
    </source>
</reference>
<organism evidence="3 4">
    <name type="scientific">Geobacter hydrogenophilus</name>
    <dbReference type="NCBI Taxonomy" id="40983"/>
    <lineage>
        <taxon>Bacteria</taxon>
        <taxon>Pseudomonadati</taxon>
        <taxon>Thermodesulfobacteriota</taxon>
        <taxon>Desulfuromonadia</taxon>
        <taxon>Geobacterales</taxon>
        <taxon>Geobacteraceae</taxon>
        <taxon>Geobacter</taxon>
    </lineage>
</organism>
<keyword evidence="4" id="KW-1185">Reference proteome</keyword>
<comment type="function">
    <text evidence="2">Antitoxin component of a type II toxin-antitoxin (TA) system.</text>
</comment>
<dbReference type="RefSeq" id="WP_214186528.1">
    <property type="nucleotide sequence ID" value="NZ_BSDS01000001.1"/>
</dbReference>
<comment type="caution">
    <text evidence="3">The sequence shown here is derived from an EMBL/GenBank/DDBJ whole genome shotgun (WGS) entry which is preliminary data.</text>
</comment>
<dbReference type="InterPro" id="IPR051405">
    <property type="entry name" value="phD/YefM_antitoxin"/>
</dbReference>
<dbReference type="NCBIfam" id="TIGR01552">
    <property type="entry name" value="phd_fam"/>
    <property type="match status" value="1"/>
</dbReference>
<dbReference type="Gene3D" id="3.40.1620.10">
    <property type="entry name" value="YefM-like domain"/>
    <property type="match status" value="1"/>
</dbReference>
<name>A0A9W6G0U5_9BACT</name>
<gene>
    <name evidence="3" type="ORF">GHYDROH2_18630</name>
</gene>